<dbReference type="RefSeq" id="XP_009008865.1">
    <property type="nucleotide sequence ID" value="XM_009010617.1"/>
</dbReference>
<evidence type="ECO:0000313" key="2">
    <source>
        <dbReference type="EnsemblMetazoa" id="HelroP158595"/>
    </source>
</evidence>
<reference evidence="1 3" key="2">
    <citation type="journal article" date="2013" name="Nature">
        <title>Insights into bilaterian evolution from three spiralian genomes.</title>
        <authorList>
            <person name="Simakov O."/>
            <person name="Marletaz F."/>
            <person name="Cho S.J."/>
            <person name="Edsinger-Gonzales E."/>
            <person name="Havlak P."/>
            <person name="Hellsten U."/>
            <person name="Kuo D.H."/>
            <person name="Larsson T."/>
            <person name="Lv J."/>
            <person name="Arendt D."/>
            <person name="Savage R."/>
            <person name="Osoegawa K."/>
            <person name="de Jong P."/>
            <person name="Grimwood J."/>
            <person name="Chapman J.A."/>
            <person name="Shapiro H."/>
            <person name="Aerts A."/>
            <person name="Otillar R.P."/>
            <person name="Terry A.Y."/>
            <person name="Boore J.L."/>
            <person name="Grigoriev I.V."/>
            <person name="Lindberg D.R."/>
            <person name="Seaver E.C."/>
            <person name="Weisblat D.A."/>
            <person name="Putnam N.H."/>
            <person name="Rokhsar D.S."/>
        </authorList>
    </citation>
    <scope>NUCLEOTIDE SEQUENCE</scope>
</reference>
<dbReference type="HOGENOM" id="CLU_1268128_0_0_1"/>
<sequence>MKRNHITEIHLATRLRVFQTENLFDNFSNTYVVKIDGITDRTSTYCTFEETFACLLEEEQILGDDPTSSALKVQLLASFSLLIGNANSKKGESEFLVLKPDDPAVLETVHATGFRWLQQSFMGRELSRLPYVKIFLRLFCALLPVAGDLLKTCGEGYTGDEDRFKTELEASTSGVTEQLYLRLTLLISNEERPKKGGLKIACSQPFFKWVTALIGYLP</sequence>
<organism evidence="2 3">
    <name type="scientific">Helobdella robusta</name>
    <name type="common">Californian leech</name>
    <dbReference type="NCBI Taxonomy" id="6412"/>
    <lineage>
        <taxon>Eukaryota</taxon>
        <taxon>Metazoa</taxon>
        <taxon>Spiralia</taxon>
        <taxon>Lophotrochozoa</taxon>
        <taxon>Annelida</taxon>
        <taxon>Clitellata</taxon>
        <taxon>Hirudinea</taxon>
        <taxon>Rhynchobdellida</taxon>
        <taxon>Glossiphoniidae</taxon>
        <taxon>Helobdella</taxon>
    </lineage>
</organism>
<dbReference type="EMBL" id="KB095811">
    <property type="protein sequence ID" value="ESO12145.1"/>
    <property type="molecule type" value="Genomic_DNA"/>
</dbReference>
<reference evidence="3" key="1">
    <citation type="submission" date="2012-12" db="EMBL/GenBank/DDBJ databases">
        <authorList>
            <person name="Hellsten U."/>
            <person name="Grimwood J."/>
            <person name="Chapman J.A."/>
            <person name="Shapiro H."/>
            <person name="Aerts A."/>
            <person name="Otillar R.P."/>
            <person name="Terry A.Y."/>
            <person name="Boore J.L."/>
            <person name="Simakov O."/>
            <person name="Marletaz F."/>
            <person name="Cho S.-J."/>
            <person name="Edsinger-Gonzales E."/>
            <person name="Havlak P."/>
            <person name="Kuo D.-H."/>
            <person name="Larsson T."/>
            <person name="Lv J."/>
            <person name="Arendt D."/>
            <person name="Savage R."/>
            <person name="Osoegawa K."/>
            <person name="de Jong P."/>
            <person name="Lindberg D.R."/>
            <person name="Seaver E.C."/>
            <person name="Weisblat D.A."/>
            <person name="Putnam N.H."/>
            <person name="Grigoriev I.V."/>
            <person name="Rokhsar D.S."/>
        </authorList>
    </citation>
    <scope>NUCLEOTIDE SEQUENCE</scope>
</reference>
<dbReference type="InParanoid" id="T1EMZ8"/>
<protein>
    <submittedName>
        <fullName evidence="1 2">Uncharacterized protein</fullName>
    </submittedName>
</protein>
<gene>
    <name evidence="2" type="primary">20197948</name>
    <name evidence="1" type="ORF">HELRODRAFT_158595</name>
</gene>
<evidence type="ECO:0000313" key="1">
    <source>
        <dbReference type="EMBL" id="ESO12145.1"/>
    </source>
</evidence>
<dbReference type="CTD" id="20197948"/>
<dbReference type="EnsemblMetazoa" id="HelroT158595">
    <property type="protein sequence ID" value="HelroP158595"/>
    <property type="gene ID" value="HelroG158595"/>
</dbReference>
<proteinExistence type="predicted"/>
<dbReference type="Proteomes" id="UP000015101">
    <property type="component" value="Unassembled WGS sequence"/>
</dbReference>
<dbReference type="GeneID" id="20197948"/>
<accession>T1EMZ8</accession>
<dbReference type="EMBL" id="AMQM01000087">
    <property type="status" value="NOT_ANNOTATED_CDS"/>
    <property type="molecule type" value="Genomic_DNA"/>
</dbReference>
<name>T1EMZ8_HELRO</name>
<dbReference type="AlphaFoldDB" id="T1EMZ8"/>
<keyword evidence="3" id="KW-1185">Reference proteome</keyword>
<dbReference type="KEGG" id="hro:HELRODRAFT_158595"/>
<reference evidence="2" key="3">
    <citation type="submission" date="2015-06" db="UniProtKB">
        <authorList>
            <consortium name="EnsemblMetazoa"/>
        </authorList>
    </citation>
    <scope>IDENTIFICATION</scope>
</reference>
<evidence type="ECO:0000313" key="3">
    <source>
        <dbReference type="Proteomes" id="UP000015101"/>
    </source>
</evidence>